<comment type="caution">
    <text evidence="1">The sequence shown here is derived from an EMBL/GenBank/DDBJ whole genome shotgun (WGS) entry which is preliminary data.</text>
</comment>
<gene>
    <name evidence="1" type="ORF">UY57_C0030G0005</name>
</gene>
<dbReference type="Proteomes" id="UP000034120">
    <property type="component" value="Unassembled WGS sequence"/>
</dbReference>
<sequence>MLFSNCMERGPNERKIGEILKPLSAAALASFLAHAEPSYSAEIPPDASWRDGIL</sequence>
<accession>A0A0G1WE40</accession>
<name>A0A0G1WE40_9BACT</name>
<reference evidence="1 2" key="1">
    <citation type="journal article" date="2015" name="Nature">
        <title>rRNA introns, odd ribosomes, and small enigmatic genomes across a large radiation of phyla.</title>
        <authorList>
            <person name="Brown C.T."/>
            <person name="Hug L.A."/>
            <person name="Thomas B.C."/>
            <person name="Sharon I."/>
            <person name="Castelle C.J."/>
            <person name="Singh A."/>
            <person name="Wilkins M.J."/>
            <person name="Williams K.H."/>
            <person name="Banfield J.F."/>
        </authorList>
    </citation>
    <scope>NUCLEOTIDE SEQUENCE [LARGE SCALE GENOMIC DNA]</scope>
</reference>
<proteinExistence type="predicted"/>
<protein>
    <submittedName>
        <fullName evidence="1">Uncharacterized protein</fullName>
    </submittedName>
</protein>
<dbReference type="EMBL" id="LCQM01000030">
    <property type="protein sequence ID" value="KKW16895.1"/>
    <property type="molecule type" value="Genomic_DNA"/>
</dbReference>
<evidence type="ECO:0000313" key="2">
    <source>
        <dbReference type="Proteomes" id="UP000034120"/>
    </source>
</evidence>
<dbReference type="AlphaFoldDB" id="A0A0G1WE40"/>
<evidence type="ECO:0000313" key="1">
    <source>
        <dbReference type="EMBL" id="KKW16895.1"/>
    </source>
</evidence>
<organism evidence="1 2">
    <name type="scientific">Candidatus Kaiserbacteria bacterium GW2011_GWB1_50_17</name>
    <dbReference type="NCBI Taxonomy" id="1618673"/>
    <lineage>
        <taxon>Bacteria</taxon>
        <taxon>Candidatus Kaiseribacteriota</taxon>
    </lineage>
</organism>